<dbReference type="EMBL" id="AZGA01000016">
    <property type="protein sequence ID" value="KRM35146.1"/>
    <property type="molecule type" value="Genomic_DNA"/>
</dbReference>
<dbReference type="GO" id="GO:0005886">
    <property type="term" value="C:plasma membrane"/>
    <property type="evidence" value="ECO:0007669"/>
    <property type="project" value="UniProtKB-SubCell"/>
</dbReference>
<keyword evidence="4 7" id="KW-0812">Transmembrane</keyword>
<dbReference type="eggNOG" id="COG1459">
    <property type="taxonomic scope" value="Bacteria"/>
</dbReference>
<dbReference type="PATRIC" id="fig|1423734.3.peg.1287"/>
<dbReference type="Proteomes" id="UP000051236">
    <property type="component" value="Unassembled WGS sequence"/>
</dbReference>
<dbReference type="InterPro" id="IPR042094">
    <property type="entry name" value="T2SS_GspF_sf"/>
</dbReference>
<organism evidence="9 10">
    <name type="scientific">Agrilactobacillus composti DSM 18527 = JCM 14202</name>
    <dbReference type="NCBI Taxonomy" id="1423734"/>
    <lineage>
        <taxon>Bacteria</taxon>
        <taxon>Bacillati</taxon>
        <taxon>Bacillota</taxon>
        <taxon>Bacilli</taxon>
        <taxon>Lactobacillales</taxon>
        <taxon>Lactobacillaceae</taxon>
        <taxon>Agrilactobacillus</taxon>
    </lineage>
</organism>
<feature type="transmembrane region" description="Helical" evidence="7">
    <location>
        <begin position="288"/>
        <end position="309"/>
    </location>
</feature>
<comment type="caution">
    <text evidence="9">The sequence shown here is derived from an EMBL/GenBank/DDBJ whole genome shotgun (WGS) entry which is preliminary data.</text>
</comment>
<comment type="similarity">
    <text evidence="2">Belongs to the GSP F family.</text>
</comment>
<evidence type="ECO:0000256" key="7">
    <source>
        <dbReference type="SAM" id="Phobius"/>
    </source>
</evidence>
<evidence type="ECO:0000256" key="1">
    <source>
        <dbReference type="ARBA" id="ARBA00004651"/>
    </source>
</evidence>
<feature type="domain" description="Type II secretion system protein GspF" evidence="8">
    <location>
        <begin position="2"/>
        <end position="115"/>
    </location>
</feature>
<evidence type="ECO:0000256" key="5">
    <source>
        <dbReference type="ARBA" id="ARBA00022989"/>
    </source>
</evidence>
<evidence type="ECO:0000313" key="9">
    <source>
        <dbReference type="EMBL" id="KRM35146.1"/>
    </source>
</evidence>
<feature type="transmembrane region" description="Helical" evidence="7">
    <location>
        <begin position="127"/>
        <end position="153"/>
    </location>
</feature>
<dbReference type="Gene3D" id="1.20.81.30">
    <property type="entry name" value="Type II secretion system (T2SS), domain F"/>
    <property type="match status" value="2"/>
</dbReference>
<comment type="subcellular location">
    <subcellularLocation>
        <location evidence="1">Cell membrane</location>
        <topology evidence="1">Multi-pass membrane protein</topology>
    </subcellularLocation>
</comment>
<evidence type="ECO:0000259" key="8">
    <source>
        <dbReference type="Pfam" id="PF00482"/>
    </source>
</evidence>
<sequence>MLAQMLGNGFSIKQALAFMINFLPKEKTWICQLQRQLAQGKILIQALEESHIKQELVDQIAIAQQHGQLVSSLEQLVKSLQMKAQQMTKLKGMLNYPILLGILLGGFYLAMKIYIQPQLQDFGGKTYQLPTGVIVGLITTGLLSGLLLGLFWVKWHRAPPLRRVALQCRLPVMGGIFKKYYAYLICTDLAIYLSNGLNLAEILQALQKLPPKSFLSALAKQIESQLQQGQSLDSIIKNNRILPTELLTFIHRGSDLKLLAQEMRIFSQLLFNKLIEDLNRLMLKVQPLAFMVIASLILLMYLQLLMPIYNMMGSI</sequence>
<evidence type="ECO:0000256" key="6">
    <source>
        <dbReference type="ARBA" id="ARBA00023136"/>
    </source>
</evidence>
<evidence type="ECO:0000256" key="3">
    <source>
        <dbReference type="ARBA" id="ARBA00022475"/>
    </source>
</evidence>
<keyword evidence="5 7" id="KW-1133">Transmembrane helix</keyword>
<reference evidence="9 10" key="1">
    <citation type="journal article" date="2015" name="Genome Announc.">
        <title>Expanding the biotechnology potential of lactobacilli through comparative genomics of 213 strains and associated genera.</title>
        <authorList>
            <person name="Sun Z."/>
            <person name="Harris H.M."/>
            <person name="McCann A."/>
            <person name="Guo C."/>
            <person name="Argimon S."/>
            <person name="Zhang W."/>
            <person name="Yang X."/>
            <person name="Jeffery I.B."/>
            <person name="Cooney J.C."/>
            <person name="Kagawa T.F."/>
            <person name="Liu W."/>
            <person name="Song Y."/>
            <person name="Salvetti E."/>
            <person name="Wrobel A."/>
            <person name="Rasinkangas P."/>
            <person name="Parkhill J."/>
            <person name="Rea M.C."/>
            <person name="O'Sullivan O."/>
            <person name="Ritari J."/>
            <person name="Douillard F.P."/>
            <person name="Paul Ross R."/>
            <person name="Yang R."/>
            <person name="Briner A.E."/>
            <person name="Felis G.E."/>
            <person name="de Vos W.M."/>
            <person name="Barrangou R."/>
            <person name="Klaenhammer T.R."/>
            <person name="Caufield P.W."/>
            <person name="Cui Y."/>
            <person name="Zhang H."/>
            <person name="O'Toole P.W."/>
        </authorList>
    </citation>
    <scope>NUCLEOTIDE SEQUENCE [LARGE SCALE GENOMIC DNA]</scope>
    <source>
        <strain evidence="9 10">DSM 18527</strain>
    </source>
</reference>
<keyword evidence="10" id="KW-1185">Reference proteome</keyword>
<dbReference type="PANTHER" id="PTHR30012:SF0">
    <property type="entry name" value="TYPE II SECRETION SYSTEM PROTEIN F-RELATED"/>
    <property type="match status" value="1"/>
</dbReference>
<gene>
    <name evidence="9" type="ORF">FC83_GL001274</name>
</gene>
<dbReference type="PANTHER" id="PTHR30012">
    <property type="entry name" value="GENERAL SECRETION PATHWAY PROTEIN"/>
    <property type="match status" value="1"/>
</dbReference>
<feature type="domain" description="Type II secretion system protein GspF" evidence="8">
    <location>
        <begin position="186"/>
        <end position="307"/>
    </location>
</feature>
<dbReference type="STRING" id="1423734.FC83_GL001274"/>
<protein>
    <recommendedName>
        <fullName evidence="8">Type II secretion system protein GspF domain-containing protein</fullName>
    </recommendedName>
</protein>
<name>A0A0R1XYR0_9LACO</name>
<keyword evidence="3" id="KW-1003">Cell membrane</keyword>
<evidence type="ECO:0000256" key="4">
    <source>
        <dbReference type="ARBA" id="ARBA00022692"/>
    </source>
</evidence>
<feature type="transmembrane region" description="Helical" evidence="7">
    <location>
        <begin position="93"/>
        <end position="115"/>
    </location>
</feature>
<evidence type="ECO:0000313" key="10">
    <source>
        <dbReference type="Proteomes" id="UP000051236"/>
    </source>
</evidence>
<keyword evidence="6 7" id="KW-0472">Membrane</keyword>
<dbReference type="InterPro" id="IPR003004">
    <property type="entry name" value="GspF/PilC"/>
</dbReference>
<dbReference type="InterPro" id="IPR018076">
    <property type="entry name" value="T2SS_GspF_dom"/>
</dbReference>
<proteinExistence type="inferred from homology"/>
<dbReference type="RefSeq" id="WP_162260640.1">
    <property type="nucleotide sequence ID" value="NZ_AZGA01000016.1"/>
</dbReference>
<dbReference type="Pfam" id="PF00482">
    <property type="entry name" value="T2SSF"/>
    <property type="match status" value="2"/>
</dbReference>
<dbReference type="AlphaFoldDB" id="A0A0R1XYR0"/>
<accession>A0A0R1XYR0</accession>
<evidence type="ECO:0000256" key="2">
    <source>
        <dbReference type="ARBA" id="ARBA00005745"/>
    </source>
</evidence>